<organism evidence="1 2">
    <name type="scientific">Protopolystoma xenopodis</name>
    <dbReference type="NCBI Taxonomy" id="117903"/>
    <lineage>
        <taxon>Eukaryota</taxon>
        <taxon>Metazoa</taxon>
        <taxon>Spiralia</taxon>
        <taxon>Lophotrochozoa</taxon>
        <taxon>Platyhelminthes</taxon>
        <taxon>Monogenea</taxon>
        <taxon>Polyopisthocotylea</taxon>
        <taxon>Polystomatidea</taxon>
        <taxon>Polystomatidae</taxon>
        <taxon>Protopolystoma</taxon>
    </lineage>
</organism>
<comment type="caution">
    <text evidence="1">The sequence shown here is derived from an EMBL/GenBank/DDBJ whole genome shotgun (WGS) entry which is preliminary data.</text>
</comment>
<evidence type="ECO:0000313" key="2">
    <source>
        <dbReference type="Proteomes" id="UP000784294"/>
    </source>
</evidence>
<protein>
    <submittedName>
        <fullName evidence="1">Uncharacterized protein</fullName>
    </submittedName>
</protein>
<accession>A0A448WW55</accession>
<proteinExistence type="predicted"/>
<reference evidence="1" key="1">
    <citation type="submission" date="2018-11" db="EMBL/GenBank/DDBJ databases">
        <authorList>
            <consortium name="Pathogen Informatics"/>
        </authorList>
    </citation>
    <scope>NUCLEOTIDE SEQUENCE</scope>
</reference>
<name>A0A448WW55_9PLAT</name>
<dbReference type="Proteomes" id="UP000784294">
    <property type="component" value="Unassembled WGS sequence"/>
</dbReference>
<sequence>MASRLGSLHASLAPNQAEVSAVLKQSFPDTSLPVDEQLKQAVNVIKHHLHIIFDQKVENDTLRKVKFA</sequence>
<dbReference type="EMBL" id="CAAALY010052739">
    <property type="protein sequence ID" value="VEL21712.1"/>
    <property type="molecule type" value="Genomic_DNA"/>
</dbReference>
<evidence type="ECO:0000313" key="1">
    <source>
        <dbReference type="EMBL" id="VEL21712.1"/>
    </source>
</evidence>
<dbReference type="AlphaFoldDB" id="A0A448WW55"/>
<gene>
    <name evidence="1" type="ORF">PXEA_LOCUS15152</name>
</gene>
<keyword evidence="2" id="KW-1185">Reference proteome</keyword>